<dbReference type="AlphaFoldDB" id="A0A2S9WYZ4"/>
<dbReference type="Proteomes" id="UP000239469">
    <property type="component" value="Unassembled WGS sequence"/>
</dbReference>
<organism evidence="1 2">
    <name type="scientific">Chromobacterium amazonense</name>
    <dbReference type="NCBI Taxonomy" id="1382803"/>
    <lineage>
        <taxon>Bacteria</taxon>
        <taxon>Pseudomonadati</taxon>
        <taxon>Pseudomonadota</taxon>
        <taxon>Betaproteobacteria</taxon>
        <taxon>Neisseriales</taxon>
        <taxon>Chromobacteriaceae</taxon>
        <taxon>Chromobacterium</taxon>
    </lineage>
</organism>
<proteinExistence type="predicted"/>
<evidence type="ECO:0008006" key="3">
    <source>
        <dbReference type="Google" id="ProtNLM"/>
    </source>
</evidence>
<accession>A0A2S9WYZ4</accession>
<dbReference type="EMBL" id="MTBD01000058">
    <property type="protein sequence ID" value="PRP68688.1"/>
    <property type="molecule type" value="Genomic_DNA"/>
</dbReference>
<dbReference type="RefSeq" id="WP_106078096.1">
    <property type="nucleotide sequence ID" value="NZ_MTBD01000058.1"/>
</dbReference>
<evidence type="ECO:0000313" key="2">
    <source>
        <dbReference type="Proteomes" id="UP000239469"/>
    </source>
</evidence>
<comment type="caution">
    <text evidence="1">The sequence shown here is derived from an EMBL/GenBank/DDBJ whole genome shotgun (WGS) entry which is preliminary data.</text>
</comment>
<name>A0A2S9WYZ4_9NEIS</name>
<evidence type="ECO:0000313" key="1">
    <source>
        <dbReference type="EMBL" id="PRP68688.1"/>
    </source>
</evidence>
<gene>
    <name evidence="1" type="ORF">BUE93_20700</name>
</gene>
<sequence length="713" mass="72629">MDRQIVYPGQILPETTLLQMTKDGMIGLGKLAAAIFGNGPVVNGLAVTPTNPASMQVTVAPGEMYSLQNIDNQMFSTLPADQTHQIVKQGILLDPIQLTLAAPGNSGQSIAYLIEASYQDQDVNPAALPYYNSANPNQPFTGPGNNGQSQNTARKGAILVQAKAGVASASPTPPAPDSGFVGLYVVTVSYGQTQITAANIQQYSGAPLIPNVGLLQAIQSGSLSFGMDVGTANNYVVNLTPAQTLRQEGEVIRFKAKTTNTGASTLNDGIGAAPLVGGAHQPLQGGEIVAGGDAWVQWNSSVGANGSYILLECTGGALQVGSATASGHAVNLGQAQGLFLPKTGNIGIGTTPGNWSSAFASIQAGAVAAMASDPNSSYFGSNWISSQNGDVRIQQGYASRVVLNASLGTVTIQTAANSAPATPITWSNTFQIDGSGNVNINAQSQAWSPALSAIMLSQKFALAGDANSSYLGSNWYVGKSGDTYIANGAAAQVQVNAANGSVSFNAAPAGSAGAPITWQQVFSASVNGVSFPKGIQIPTAPAGDSSNSGSNTAFVQSTVSAAISAAIGALVNVYAPKNNANFTGINTVPTPPLSDNGNAIVNSAWVNSLIAAIGPLTLATFTNNQSLGAGQGYIKLPGGFTMMYGTKTCAPGVNTVNLATSFNGFHAIAIAIPQGSQANPTSTSFTQNYALGSFQITNSTGITTPFVYFCIGF</sequence>
<protein>
    <recommendedName>
        <fullName evidence="3">Phage tail collar domain-containing protein</fullName>
    </recommendedName>
</protein>
<dbReference type="OrthoDB" id="8596508at2"/>
<reference evidence="1 2" key="1">
    <citation type="submission" date="2017-01" db="EMBL/GenBank/DDBJ databases">
        <title>New insights into the genetic diversity of Chromobacterium isolated from tropical freshwater lake.</title>
        <authorList>
            <person name="Santos A.B."/>
            <person name="Nascimento A.M."/>
            <person name="Da Silva P.C."/>
        </authorList>
    </citation>
    <scope>NUCLEOTIDE SEQUENCE [LARGE SCALE GENOMIC DNA]</scope>
    <source>
        <strain evidence="1 2">56AF</strain>
    </source>
</reference>